<dbReference type="GO" id="GO:0004672">
    <property type="term" value="F:protein kinase activity"/>
    <property type="evidence" value="ECO:0007669"/>
    <property type="project" value="InterPro"/>
</dbReference>
<dbReference type="PROSITE" id="PS00107">
    <property type="entry name" value="PROTEIN_KINASE_ATP"/>
    <property type="match status" value="1"/>
</dbReference>
<evidence type="ECO:0000256" key="10">
    <source>
        <dbReference type="ARBA" id="ARBA00022989"/>
    </source>
</evidence>
<sequence length="597" mass="65708">MLNFVLFRISLYFLLLVPSATSLSFNFPNFNDSVWNGIIMPYGDAQLEAGSNIIDLTRNRNDASSSYSDGAILYNAPVQLWDKKTRILTNFTTHFSFTIKNSKGSTADKYDGDGLAFILAPFSLIYNFTESRFGNGNVAVVFDTYQYNVSNPVSSHIRIHSVNSTKIVSCNISLWYWMRENDQAWVASIGYDSSSQNLSVVLTCANKSVSCSNCSINYVIDLRDSFPNEKVSIGITASTGASSELHQINSWDYSSSLEIDDNSINIGMVVGLAVGGASMITILAGLFLFFRQRRKNEESKADLVVLDVPTAPREFSYAELAGATSNFDDKQKLGQGGFGGVYRGSFTDLKMDVAVKRISKGSKQGTKEYASEILGSQTTISGADTMGWPVEEGKAPSTLQQTTNVVGTMGYMAPEYIITGKASKETDIYSFGIVLLEIACGRKPVEFTVDSSEVSLVEWVWELYGRRKYLEAVDPSLGMDPEKQQILECMIIVGLWCAQEEHSLRPSIGQAINVLKFESPLPILPYKEQLIQKIQGRESVSPPLSMSSFSIISSPGLTESDNKSHTQRSFKSSTTDSSKLIRSSSSSSATSLMYNTW</sequence>
<dbReference type="AlphaFoldDB" id="A0A9Q0HC33"/>
<keyword evidence="13" id="KW-0325">Glycoprotein</keyword>
<evidence type="ECO:0000256" key="3">
    <source>
        <dbReference type="ARBA" id="ARBA00010217"/>
    </source>
</evidence>
<evidence type="ECO:0000256" key="13">
    <source>
        <dbReference type="ARBA" id="ARBA00023180"/>
    </source>
</evidence>
<evidence type="ECO:0000256" key="16">
    <source>
        <dbReference type="SAM" id="Phobius"/>
    </source>
</evidence>
<feature type="domain" description="Protein kinase" evidence="18">
    <location>
        <begin position="127"/>
        <end position="524"/>
    </location>
</feature>
<dbReference type="SUPFAM" id="SSF56112">
    <property type="entry name" value="Protein kinase-like (PK-like)"/>
    <property type="match status" value="2"/>
</dbReference>
<feature type="compositionally biased region" description="Low complexity" evidence="15">
    <location>
        <begin position="572"/>
        <end position="581"/>
    </location>
</feature>
<accession>A0A9Q0HC33</accession>
<evidence type="ECO:0000256" key="7">
    <source>
        <dbReference type="ARBA" id="ARBA00022734"/>
    </source>
</evidence>
<name>A0A9Q0HC33_9MAGN</name>
<dbReference type="InterPro" id="IPR001220">
    <property type="entry name" value="Legume_lectin_dom"/>
</dbReference>
<dbReference type="GO" id="GO:0005524">
    <property type="term" value="F:ATP binding"/>
    <property type="evidence" value="ECO:0007669"/>
    <property type="project" value="UniProtKB-UniRule"/>
</dbReference>
<evidence type="ECO:0000256" key="17">
    <source>
        <dbReference type="SAM" id="SignalP"/>
    </source>
</evidence>
<dbReference type="FunFam" id="1.10.510.10:FF:000240">
    <property type="entry name" value="Lectin-domain containing receptor kinase A4.3"/>
    <property type="match status" value="1"/>
</dbReference>
<evidence type="ECO:0000256" key="9">
    <source>
        <dbReference type="ARBA" id="ARBA00022840"/>
    </source>
</evidence>
<dbReference type="EMBL" id="JAMYWD010000008">
    <property type="protein sequence ID" value="KAJ4963089.1"/>
    <property type="molecule type" value="Genomic_DNA"/>
</dbReference>
<comment type="similarity">
    <text evidence="2">In the N-terminal section; belongs to the leguminous lectin family.</text>
</comment>
<dbReference type="GO" id="GO:0002229">
    <property type="term" value="P:defense response to oomycetes"/>
    <property type="evidence" value="ECO:0007669"/>
    <property type="project" value="UniProtKB-ARBA"/>
</dbReference>
<evidence type="ECO:0000256" key="2">
    <source>
        <dbReference type="ARBA" id="ARBA00008536"/>
    </source>
</evidence>
<evidence type="ECO:0000256" key="6">
    <source>
        <dbReference type="ARBA" id="ARBA00022729"/>
    </source>
</evidence>
<evidence type="ECO:0000259" key="18">
    <source>
        <dbReference type="PROSITE" id="PS50011"/>
    </source>
</evidence>
<keyword evidence="10 16" id="KW-1133">Transmembrane helix</keyword>
<keyword evidence="11 16" id="KW-0472">Membrane</keyword>
<keyword evidence="9 14" id="KW-0067">ATP-binding</keyword>
<dbReference type="Pfam" id="PF00069">
    <property type="entry name" value="Pkinase"/>
    <property type="match status" value="1"/>
</dbReference>
<dbReference type="InterPro" id="IPR000719">
    <property type="entry name" value="Prot_kinase_dom"/>
</dbReference>
<comment type="caution">
    <text evidence="19">The sequence shown here is derived from an EMBL/GenBank/DDBJ whole genome shotgun (WGS) entry which is preliminary data.</text>
</comment>
<evidence type="ECO:0000256" key="14">
    <source>
        <dbReference type="PROSITE-ProRule" id="PRU10141"/>
    </source>
</evidence>
<feature type="binding site" evidence="14">
    <location>
        <position position="356"/>
    </location>
    <ligand>
        <name>ATP</name>
        <dbReference type="ChEBI" id="CHEBI:30616"/>
    </ligand>
</feature>
<evidence type="ECO:0000313" key="20">
    <source>
        <dbReference type="Proteomes" id="UP001141806"/>
    </source>
</evidence>
<dbReference type="InterPro" id="IPR017441">
    <property type="entry name" value="Protein_kinase_ATP_BS"/>
</dbReference>
<dbReference type="InterPro" id="IPR011009">
    <property type="entry name" value="Kinase-like_dom_sf"/>
</dbReference>
<dbReference type="Proteomes" id="UP001141806">
    <property type="component" value="Unassembled WGS sequence"/>
</dbReference>
<evidence type="ECO:0000256" key="12">
    <source>
        <dbReference type="ARBA" id="ARBA00023170"/>
    </source>
</evidence>
<dbReference type="InterPro" id="IPR013320">
    <property type="entry name" value="ConA-like_dom_sf"/>
</dbReference>
<dbReference type="CDD" id="cd06899">
    <property type="entry name" value="lectin_legume_LecRK_Arcelin_ConA"/>
    <property type="match status" value="1"/>
</dbReference>
<evidence type="ECO:0000313" key="19">
    <source>
        <dbReference type="EMBL" id="KAJ4963089.1"/>
    </source>
</evidence>
<proteinExistence type="inferred from homology"/>
<keyword evidence="12" id="KW-0675">Receptor</keyword>
<feature type="chain" id="PRO_5040199953" description="Protein kinase domain-containing protein" evidence="17">
    <location>
        <begin position="23"/>
        <end position="597"/>
    </location>
</feature>
<evidence type="ECO:0000256" key="11">
    <source>
        <dbReference type="ARBA" id="ARBA00023136"/>
    </source>
</evidence>
<keyword evidence="5 16" id="KW-0812">Transmembrane</keyword>
<keyword evidence="4" id="KW-1003">Cell membrane</keyword>
<reference evidence="19" key="1">
    <citation type="journal article" date="2023" name="Plant J.">
        <title>The genome of the king protea, Protea cynaroides.</title>
        <authorList>
            <person name="Chang J."/>
            <person name="Duong T.A."/>
            <person name="Schoeman C."/>
            <person name="Ma X."/>
            <person name="Roodt D."/>
            <person name="Barker N."/>
            <person name="Li Z."/>
            <person name="Van de Peer Y."/>
            <person name="Mizrachi E."/>
        </authorList>
    </citation>
    <scope>NUCLEOTIDE SEQUENCE</scope>
    <source>
        <tissue evidence="19">Young leaves</tissue>
    </source>
</reference>
<evidence type="ECO:0000256" key="1">
    <source>
        <dbReference type="ARBA" id="ARBA00004251"/>
    </source>
</evidence>
<dbReference type="Pfam" id="PF00139">
    <property type="entry name" value="Lectin_legB"/>
    <property type="match status" value="1"/>
</dbReference>
<dbReference type="PANTHER" id="PTHR27007">
    <property type="match status" value="1"/>
</dbReference>
<feature type="signal peptide" evidence="17">
    <location>
        <begin position="1"/>
        <end position="22"/>
    </location>
</feature>
<dbReference type="Gene3D" id="3.30.200.20">
    <property type="entry name" value="Phosphorylase Kinase, domain 1"/>
    <property type="match status" value="1"/>
</dbReference>
<evidence type="ECO:0000256" key="5">
    <source>
        <dbReference type="ARBA" id="ARBA00022692"/>
    </source>
</evidence>
<dbReference type="InterPro" id="IPR050528">
    <property type="entry name" value="L-type_Lectin-RKs"/>
</dbReference>
<dbReference type="GO" id="GO:0005886">
    <property type="term" value="C:plasma membrane"/>
    <property type="evidence" value="ECO:0007669"/>
    <property type="project" value="UniProtKB-SubCell"/>
</dbReference>
<evidence type="ECO:0000256" key="8">
    <source>
        <dbReference type="ARBA" id="ARBA00022741"/>
    </source>
</evidence>
<comment type="similarity">
    <text evidence="3">In the C-terminal section; belongs to the protein kinase superfamily. Ser/Thr protein kinase family.</text>
</comment>
<dbReference type="PROSITE" id="PS50011">
    <property type="entry name" value="PROTEIN_KINASE_DOM"/>
    <property type="match status" value="1"/>
</dbReference>
<comment type="subcellular location">
    <subcellularLocation>
        <location evidence="1">Cell membrane</location>
        <topology evidence="1">Single-pass type I membrane protein</topology>
    </subcellularLocation>
</comment>
<protein>
    <recommendedName>
        <fullName evidence="18">Protein kinase domain-containing protein</fullName>
    </recommendedName>
</protein>
<evidence type="ECO:0000256" key="4">
    <source>
        <dbReference type="ARBA" id="ARBA00022475"/>
    </source>
</evidence>
<dbReference type="Gene3D" id="2.60.120.200">
    <property type="match status" value="1"/>
</dbReference>
<feature type="region of interest" description="Disordered" evidence="15">
    <location>
        <begin position="555"/>
        <end position="581"/>
    </location>
</feature>
<feature type="transmembrane region" description="Helical" evidence="16">
    <location>
        <begin position="266"/>
        <end position="290"/>
    </location>
</feature>
<dbReference type="SMART" id="SM00220">
    <property type="entry name" value="S_TKc"/>
    <property type="match status" value="1"/>
</dbReference>
<dbReference type="Gene3D" id="1.10.510.10">
    <property type="entry name" value="Transferase(Phosphotransferase) domain 1"/>
    <property type="match status" value="1"/>
</dbReference>
<keyword evidence="20" id="KW-1185">Reference proteome</keyword>
<dbReference type="OrthoDB" id="4062651at2759"/>
<dbReference type="GO" id="GO:0030246">
    <property type="term" value="F:carbohydrate binding"/>
    <property type="evidence" value="ECO:0007669"/>
    <property type="project" value="UniProtKB-KW"/>
</dbReference>
<organism evidence="19 20">
    <name type="scientific">Protea cynaroides</name>
    <dbReference type="NCBI Taxonomy" id="273540"/>
    <lineage>
        <taxon>Eukaryota</taxon>
        <taxon>Viridiplantae</taxon>
        <taxon>Streptophyta</taxon>
        <taxon>Embryophyta</taxon>
        <taxon>Tracheophyta</taxon>
        <taxon>Spermatophyta</taxon>
        <taxon>Magnoliopsida</taxon>
        <taxon>Proteales</taxon>
        <taxon>Proteaceae</taxon>
        <taxon>Protea</taxon>
    </lineage>
</organism>
<keyword evidence="6 17" id="KW-0732">Signal</keyword>
<keyword evidence="7" id="KW-0430">Lectin</keyword>
<keyword evidence="8 14" id="KW-0547">Nucleotide-binding</keyword>
<evidence type="ECO:0000256" key="15">
    <source>
        <dbReference type="SAM" id="MobiDB-lite"/>
    </source>
</evidence>
<dbReference type="SUPFAM" id="SSF49899">
    <property type="entry name" value="Concanavalin A-like lectins/glucanases"/>
    <property type="match status" value="1"/>
</dbReference>
<gene>
    <name evidence="19" type="ORF">NE237_023028</name>
</gene>